<evidence type="ECO:0000313" key="1">
    <source>
        <dbReference type="EMBL" id="EWH09145.1"/>
    </source>
</evidence>
<sequence>ESDFIQDYVIQGIPKFILLDTEGNIVNANAPRPSDPKLKEVLNNLL</sequence>
<dbReference type="RefSeq" id="WP_410492506.1">
    <property type="nucleotide sequence ID" value="NZ_ARZX01000071.1"/>
</dbReference>
<accession>A0ABN0RJD1</accession>
<dbReference type="Proteomes" id="UP000019275">
    <property type="component" value="Unassembled WGS sequence"/>
</dbReference>
<dbReference type="EMBL" id="ARZX01000071">
    <property type="protein sequence ID" value="EWH09145.1"/>
    <property type="molecule type" value="Genomic_DNA"/>
</dbReference>
<gene>
    <name evidence="1" type="ORF">KLA_17364</name>
</gene>
<feature type="non-terminal residue" evidence="1">
    <location>
        <position position="1"/>
    </location>
</feature>
<comment type="caution">
    <text evidence="1">The sequence shown here is derived from an EMBL/GenBank/DDBJ whole genome shotgun (WGS) entry which is preliminary data.</text>
</comment>
<keyword evidence="2" id="KW-1185">Reference proteome</keyword>
<name>A0ABN0RJD1_9FLAO</name>
<dbReference type="Gene3D" id="3.40.30.10">
    <property type="entry name" value="Glutaredoxin"/>
    <property type="match status" value="1"/>
</dbReference>
<reference evidence="1 2" key="1">
    <citation type="journal article" date="2014" name="Genome Announc.">
        <title>Draft Genome Sequence of the Carrageenan-Degrading Bacterium Cellulophaga sp. Strain KL-A, Isolated from Decaying Marine Algae.</title>
        <authorList>
            <person name="Shan D."/>
            <person name="Ying J."/>
            <person name="Li X."/>
            <person name="Gao Z."/>
            <person name="Wei G."/>
            <person name="Shao Z."/>
        </authorList>
    </citation>
    <scope>NUCLEOTIDE SEQUENCE [LARGE SCALE GENOMIC DNA]</scope>
    <source>
        <strain evidence="1 2">KL-A</strain>
    </source>
</reference>
<organism evidence="1 2">
    <name type="scientific">Cellulophaga geojensis KL-A</name>
    <dbReference type="NCBI Taxonomy" id="1328323"/>
    <lineage>
        <taxon>Bacteria</taxon>
        <taxon>Pseudomonadati</taxon>
        <taxon>Bacteroidota</taxon>
        <taxon>Flavobacteriia</taxon>
        <taxon>Flavobacteriales</taxon>
        <taxon>Flavobacteriaceae</taxon>
        <taxon>Cellulophaga</taxon>
    </lineage>
</organism>
<protein>
    <submittedName>
        <fullName evidence="1">Redoxin domain-containing protein</fullName>
    </submittedName>
</protein>
<evidence type="ECO:0000313" key="2">
    <source>
        <dbReference type="Proteomes" id="UP000019275"/>
    </source>
</evidence>
<proteinExistence type="predicted"/>